<dbReference type="Proteomes" id="UP000025227">
    <property type="component" value="Unplaced"/>
</dbReference>
<keyword evidence="3" id="KW-1185">Reference proteome</keyword>
<dbReference type="SMART" id="SM00875">
    <property type="entry name" value="BACK"/>
    <property type="match status" value="1"/>
</dbReference>
<feature type="compositionally biased region" description="Polar residues" evidence="1">
    <location>
        <begin position="18"/>
        <end position="28"/>
    </location>
</feature>
<dbReference type="GO" id="GO:0050804">
    <property type="term" value="P:modulation of chemical synaptic transmission"/>
    <property type="evidence" value="ECO:0007669"/>
    <property type="project" value="TreeGrafter"/>
</dbReference>
<dbReference type="PANTHER" id="PTHR46306:SF1">
    <property type="entry name" value="BTB_POZ DOMAIN-CONTAINING PROTEIN 9"/>
    <property type="match status" value="1"/>
</dbReference>
<name>A0A7I5EC85_HAECO</name>
<proteinExistence type="predicted"/>
<dbReference type="Pfam" id="PF07707">
    <property type="entry name" value="BACK"/>
    <property type="match status" value="1"/>
</dbReference>
<organism evidence="3 4">
    <name type="scientific">Haemonchus contortus</name>
    <name type="common">Barber pole worm</name>
    <dbReference type="NCBI Taxonomy" id="6289"/>
    <lineage>
        <taxon>Eukaryota</taxon>
        <taxon>Metazoa</taxon>
        <taxon>Ecdysozoa</taxon>
        <taxon>Nematoda</taxon>
        <taxon>Chromadorea</taxon>
        <taxon>Rhabditida</taxon>
        <taxon>Rhabditina</taxon>
        <taxon>Rhabditomorpha</taxon>
        <taxon>Strongyloidea</taxon>
        <taxon>Trichostrongylidae</taxon>
        <taxon>Haemonchus</taxon>
    </lineage>
</organism>
<evidence type="ECO:0000313" key="3">
    <source>
        <dbReference type="Proteomes" id="UP000025227"/>
    </source>
</evidence>
<feature type="domain" description="BTB" evidence="2">
    <location>
        <begin position="48"/>
        <end position="115"/>
    </location>
</feature>
<dbReference type="SMART" id="SM00225">
    <property type="entry name" value="BTB"/>
    <property type="match status" value="1"/>
</dbReference>
<evidence type="ECO:0000256" key="1">
    <source>
        <dbReference type="SAM" id="MobiDB-lite"/>
    </source>
</evidence>
<dbReference type="OrthoDB" id="5834576at2759"/>
<dbReference type="Gene3D" id="3.30.710.10">
    <property type="entry name" value="Potassium Channel Kv1.1, Chain A"/>
    <property type="match status" value="1"/>
</dbReference>
<dbReference type="PANTHER" id="PTHR46306">
    <property type="entry name" value="BTB/POZ DOMAIN-CONTAINING PROTEIN 9"/>
    <property type="match status" value="1"/>
</dbReference>
<dbReference type="OMA" id="KFMDRNA"/>
<reference evidence="4" key="1">
    <citation type="submission" date="2020-12" db="UniProtKB">
        <authorList>
            <consortium name="WormBaseParasite"/>
        </authorList>
    </citation>
    <scope>IDENTIFICATION</scope>
    <source>
        <strain evidence="4">MHco3</strain>
    </source>
</reference>
<evidence type="ECO:0000259" key="2">
    <source>
        <dbReference type="PROSITE" id="PS50097"/>
    </source>
</evidence>
<dbReference type="InterPro" id="IPR052407">
    <property type="entry name" value="BTB_POZ_domain_cont_9"/>
</dbReference>
<dbReference type="WBParaSite" id="HCON_00135570-00001">
    <property type="protein sequence ID" value="HCON_00135570-00001"/>
    <property type="gene ID" value="HCON_00135570"/>
</dbReference>
<dbReference type="PROSITE" id="PS50097">
    <property type="entry name" value="BTB"/>
    <property type="match status" value="1"/>
</dbReference>
<dbReference type="Pfam" id="PF00651">
    <property type="entry name" value="BTB"/>
    <property type="match status" value="1"/>
</dbReference>
<accession>A0A7I5EC85</accession>
<dbReference type="SUPFAM" id="SSF54695">
    <property type="entry name" value="POZ domain"/>
    <property type="match status" value="1"/>
</dbReference>
<dbReference type="InterPro" id="IPR000210">
    <property type="entry name" value="BTB/POZ_dom"/>
</dbReference>
<dbReference type="InterPro" id="IPR011333">
    <property type="entry name" value="SKP1/BTB/POZ_sf"/>
</dbReference>
<dbReference type="InterPro" id="IPR011705">
    <property type="entry name" value="BACK"/>
</dbReference>
<dbReference type="GO" id="GO:0048512">
    <property type="term" value="P:circadian behavior"/>
    <property type="evidence" value="ECO:0007669"/>
    <property type="project" value="TreeGrafter"/>
</dbReference>
<protein>
    <submittedName>
        <fullName evidence="4">BTB domain-containing protein</fullName>
    </submittedName>
</protein>
<feature type="region of interest" description="Disordered" evidence="1">
    <location>
        <begin position="1"/>
        <end position="28"/>
    </location>
</feature>
<dbReference type="AlphaFoldDB" id="A0A7I5EC85"/>
<sequence>MSCTEGSLQETVKVEGNGRNTDSISSDINHTDTLSDDIGVLLGNRDFSDIILVVNGEKIPANKALLAARKVTFRGLLYGGLKESGEGEVVLNQTNVFAFRILLRYLYTAKISLAEYKDDQLLEILGIAHQYCVFKLQNAIADHFKRTLNCKNVCTVFSTAQSYCLTSLTESCLCFADQHANEVLLTQGFLQLSIAEVTQLVSRDSFVAPEINIFCAILNWVKAHPKMRSAAVEVLKKHLILSQISRRDLLKIVWPSKLLASDILLDVIDKQDEAELKLLRKLTEEDEKCPTTI</sequence>
<evidence type="ECO:0000313" key="4">
    <source>
        <dbReference type="WBParaSite" id="HCON_00135570-00001"/>
    </source>
</evidence>
<feature type="compositionally biased region" description="Polar residues" evidence="1">
    <location>
        <begin position="1"/>
        <end position="10"/>
    </location>
</feature>
<dbReference type="GO" id="GO:0008344">
    <property type="term" value="P:adult locomotory behavior"/>
    <property type="evidence" value="ECO:0007669"/>
    <property type="project" value="TreeGrafter"/>
</dbReference>
<dbReference type="Gene3D" id="1.25.40.420">
    <property type="match status" value="1"/>
</dbReference>
<dbReference type="GO" id="GO:0005737">
    <property type="term" value="C:cytoplasm"/>
    <property type="evidence" value="ECO:0007669"/>
    <property type="project" value="TreeGrafter"/>
</dbReference>